<name>N4UWE4_FUSC1</name>
<dbReference type="PROSITE" id="PS00028">
    <property type="entry name" value="ZINC_FINGER_C2H2_1"/>
    <property type="match status" value="2"/>
</dbReference>
<sequence length="96" mass="11099">QSFNQNHLLEAHYRIHTKERPFACTFPGCRRSFSQRSGLNVHKRTHTGEKPYQCQHPGCGKSFSDSSARTRHQRTHTEGGLLCGLDGCPKRYDRYH</sequence>
<evidence type="ECO:0000256" key="6">
    <source>
        <dbReference type="ARBA" id="ARBA00023242"/>
    </source>
</evidence>
<dbReference type="InterPro" id="IPR043359">
    <property type="entry name" value="GLI-like"/>
</dbReference>
<evidence type="ECO:0000256" key="5">
    <source>
        <dbReference type="ARBA" id="ARBA00022833"/>
    </source>
</evidence>
<dbReference type="Proteomes" id="UP000016928">
    <property type="component" value="Unassembled WGS sequence"/>
</dbReference>
<dbReference type="EMBL" id="KB729964">
    <property type="protein sequence ID" value="ENH75592.1"/>
    <property type="molecule type" value="Genomic_DNA"/>
</dbReference>
<comment type="subcellular location">
    <subcellularLocation>
        <location evidence="1">Nucleus</location>
    </subcellularLocation>
</comment>
<dbReference type="GO" id="GO:0008270">
    <property type="term" value="F:zinc ion binding"/>
    <property type="evidence" value="ECO:0007669"/>
    <property type="project" value="UniProtKB-KW"/>
</dbReference>
<evidence type="ECO:0000313" key="9">
    <source>
        <dbReference type="EMBL" id="ENH75592.1"/>
    </source>
</evidence>
<evidence type="ECO:0000256" key="4">
    <source>
        <dbReference type="ARBA" id="ARBA00022771"/>
    </source>
</evidence>
<dbReference type="HOGENOM" id="CLU_002678_42_18_1"/>
<dbReference type="Gene3D" id="3.30.160.60">
    <property type="entry name" value="Classic Zinc Finger"/>
    <property type="match status" value="3"/>
</dbReference>
<keyword evidence="4 7" id="KW-0863">Zinc-finger</keyword>
<organism evidence="9 10">
    <name type="scientific">Fusarium oxysporum f. sp. cubense (strain race 1)</name>
    <name type="common">Panama disease fungus</name>
    <dbReference type="NCBI Taxonomy" id="1229664"/>
    <lineage>
        <taxon>Eukaryota</taxon>
        <taxon>Fungi</taxon>
        <taxon>Dikarya</taxon>
        <taxon>Ascomycota</taxon>
        <taxon>Pezizomycotina</taxon>
        <taxon>Sordariomycetes</taxon>
        <taxon>Hypocreomycetidae</taxon>
        <taxon>Hypocreales</taxon>
        <taxon>Nectriaceae</taxon>
        <taxon>Fusarium</taxon>
        <taxon>Fusarium oxysporum species complex</taxon>
    </lineage>
</organism>
<feature type="domain" description="C2H2-type" evidence="8">
    <location>
        <begin position="22"/>
        <end position="51"/>
    </location>
</feature>
<dbReference type="VEuPathDB" id="FungiDB:FOC1_g10001608"/>
<dbReference type="InterPro" id="IPR036236">
    <property type="entry name" value="Znf_C2H2_sf"/>
</dbReference>
<dbReference type="PANTHER" id="PTHR45718:SF6">
    <property type="entry name" value="ZINC FINGER PROTEIN GLI2"/>
    <property type="match status" value="1"/>
</dbReference>
<evidence type="ECO:0000256" key="3">
    <source>
        <dbReference type="ARBA" id="ARBA00022737"/>
    </source>
</evidence>
<reference evidence="10" key="1">
    <citation type="submission" date="2012-09" db="EMBL/GenBank/DDBJ databases">
        <title>Genome sequencing and comparative transcriptomics of race 1 and race 4 of banana pathogen: Fusarium oxysporum f. sp. cubense.</title>
        <authorList>
            <person name="Fang X."/>
            <person name="Huang J."/>
        </authorList>
    </citation>
    <scope>NUCLEOTIDE SEQUENCE [LARGE SCALE GENOMIC DNA]</scope>
    <source>
        <strain evidence="10">race 1</strain>
    </source>
</reference>
<dbReference type="GO" id="GO:0007224">
    <property type="term" value="P:smoothened signaling pathway"/>
    <property type="evidence" value="ECO:0007669"/>
    <property type="project" value="TreeGrafter"/>
</dbReference>
<keyword evidence="2" id="KW-0479">Metal-binding</keyword>
<dbReference type="Pfam" id="PF00096">
    <property type="entry name" value="zf-C2H2"/>
    <property type="match status" value="2"/>
</dbReference>
<gene>
    <name evidence="9" type="ORF">FOC1_g10001608</name>
</gene>
<keyword evidence="6" id="KW-0539">Nucleus</keyword>
<feature type="domain" description="C2H2-type" evidence="8">
    <location>
        <begin position="1"/>
        <end position="21"/>
    </location>
</feature>
<evidence type="ECO:0000256" key="1">
    <source>
        <dbReference type="ARBA" id="ARBA00004123"/>
    </source>
</evidence>
<protein>
    <submittedName>
        <fullName evidence="9">Zinc finger protein GLIS3</fullName>
    </submittedName>
</protein>
<dbReference type="GO" id="GO:0005634">
    <property type="term" value="C:nucleus"/>
    <property type="evidence" value="ECO:0007669"/>
    <property type="project" value="UniProtKB-SubCell"/>
</dbReference>
<evidence type="ECO:0000256" key="7">
    <source>
        <dbReference type="PROSITE-ProRule" id="PRU00042"/>
    </source>
</evidence>
<dbReference type="STRING" id="1229664.N4UWE4"/>
<dbReference type="InterPro" id="IPR013087">
    <property type="entry name" value="Znf_C2H2_type"/>
</dbReference>
<proteinExistence type="predicted"/>
<evidence type="ECO:0000256" key="2">
    <source>
        <dbReference type="ARBA" id="ARBA00022723"/>
    </source>
</evidence>
<accession>N4UWE4</accession>
<dbReference type="FunFam" id="3.30.160.60:FF:000125">
    <property type="entry name" value="Putative zinc finger protein 143"/>
    <property type="match status" value="2"/>
</dbReference>
<dbReference type="SUPFAM" id="SSF57667">
    <property type="entry name" value="beta-beta-alpha zinc fingers"/>
    <property type="match status" value="2"/>
</dbReference>
<dbReference type="GO" id="GO:0000981">
    <property type="term" value="F:DNA-binding transcription factor activity, RNA polymerase II-specific"/>
    <property type="evidence" value="ECO:0007669"/>
    <property type="project" value="TreeGrafter"/>
</dbReference>
<dbReference type="PROSITE" id="PS50157">
    <property type="entry name" value="ZINC_FINGER_C2H2_2"/>
    <property type="match status" value="3"/>
</dbReference>
<evidence type="ECO:0000313" key="10">
    <source>
        <dbReference type="Proteomes" id="UP000016928"/>
    </source>
</evidence>
<reference evidence="10" key="2">
    <citation type="journal article" date="2014" name="PLoS ONE">
        <title>Genome and Transcriptome Analysis of the Fungal Pathogen Fusarium oxysporum f. sp. cubense Causing Banana Vascular Wilt Disease.</title>
        <authorList>
            <person name="Guo L."/>
            <person name="Han L."/>
            <person name="Yang L."/>
            <person name="Zeng H."/>
            <person name="Fan D."/>
            <person name="Zhu Y."/>
            <person name="Feng Y."/>
            <person name="Wang G."/>
            <person name="Peng C."/>
            <person name="Jiang X."/>
            <person name="Zhou D."/>
            <person name="Ni P."/>
            <person name="Liang C."/>
            <person name="Liu L."/>
            <person name="Wang J."/>
            <person name="Mao C."/>
            <person name="Fang X."/>
            <person name="Peng M."/>
            <person name="Huang J."/>
        </authorList>
    </citation>
    <scope>NUCLEOTIDE SEQUENCE [LARGE SCALE GENOMIC DNA]</scope>
    <source>
        <strain evidence="10">race 1</strain>
    </source>
</reference>
<dbReference type="SMART" id="SM00355">
    <property type="entry name" value="ZnF_C2H2"/>
    <property type="match status" value="2"/>
</dbReference>
<evidence type="ECO:0000259" key="8">
    <source>
        <dbReference type="PROSITE" id="PS50157"/>
    </source>
</evidence>
<dbReference type="AlphaFoldDB" id="N4UWE4"/>
<dbReference type="OMA" id="FARRADC"/>
<feature type="non-terminal residue" evidence="9">
    <location>
        <position position="1"/>
    </location>
</feature>
<dbReference type="OrthoDB" id="3437960at2759"/>
<feature type="domain" description="C2H2-type" evidence="8">
    <location>
        <begin position="52"/>
        <end position="77"/>
    </location>
</feature>
<dbReference type="PANTHER" id="PTHR45718">
    <property type="entry name" value="TRANSCRIPTIONAL ACTIVATOR CUBITUS INTERRUPTUS"/>
    <property type="match status" value="1"/>
</dbReference>
<keyword evidence="5" id="KW-0862">Zinc</keyword>
<keyword evidence="3" id="KW-0677">Repeat</keyword>
<dbReference type="GO" id="GO:0000978">
    <property type="term" value="F:RNA polymerase II cis-regulatory region sequence-specific DNA binding"/>
    <property type="evidence" value="ECO:0007669"/>
    <property type="project" value="UniProtKB-ARBA"/>
</dbReference>